<feature type="domain" description="Enhancer of mRNA-decapping protein 4 C-terminal" evidence="5">
    <location>
        <begin position="108"/>
        <end position="227"/>
    </location>
</feature>
<comment type="caution">
    <text evidence="6">The sequence shown here is derived from an EMBL/GenBank/DDBJ whole genome shotgun (WGS) entry which is preliminary data.</text>
</comment>
<comment type="subcellular location">
    <subcellularLocation>
        <location evidence="1">Cytoplasm</location>
    </subcellularLocation>
</comment>
<keyword evidence="3" id="KW-0853">WD repeat</keyword>
<dbReference type="PANTHER" id="PTHR15598:SF5">
    <property type="entry name" value="ENHANCER OF MRNA-DECAPPING PROTEIN 4"/>
    <property type="match status" value="1"/>
</dbReference>
<organism evidence="6 7">
    <name type="scientific">Operophtera brumata</name>
    <name type="common">Winter moth</name>
    <name type="synonym">Phalaena brumata</name>
    <dbReference type="NCBI Taxonomy" id="104452"/>
    <lineage>
        <taxon>Eukaryota</taxon>
        <taxon>Metazoa</taxon>
        <taxon>Ecdysozoa</taxon>
        <taxon>Arthropoda</taxon>
        <taxon>Hexapoda</taxon>
        <taxon>Insecta</taxon>
        <taxon>Pterygota</taxon>
        <taxon>Neoptera</taxon>
        <taxon>Endopterygota</taxon>
        <taxon>Lepidoptera</taxon>
        <taxon>Glossata</taxon>
        <taxon>Ditrysia</taxon>
        <taxon>Geometroidea</taxon>
        <taxon>Geometridae</taxon>
        <taxon>Larentiinae</taxon>
        <taxon>Operophtera</taxon>
    </lineage>
</organism>
<dbReference type="Gene3D" id="6.10.140.270">
    <property type="match status" value="1"/>
</dbReference>
<evidence type="ECO:0000313" key="6">
    <source>
        <dbReference type="EMBL" id="KOB66151.1"/>
    </source>
</evidence>
<dbReference type="GO" id="GO:0031087">
    <property type="term" value="P:deadenylation-independent decapping of nuclear-transcribed mRNA"/>
    <property type="evidence" value="ECO:0007669"/>
    <property type="project" value="InterPro"/>
</dbReference>
<dbReference type="EMBL" id="JTDY01006276">
    <property type="protein sequence ID" value="KOB66151.1"/>
    <property type="molecule type" value="Genomic_DNA"/>
</dbReference>
<keyword evidence="4" id="KW-0677">Repeat</keyword>
<evidence type="ECO:0000256" key="1">
    <source>
        <dbReference type="ARBA" id="ARBA00004496"/>
    </source>
</evidence>
<name>A0A0L7KSY3_OPEBR</name>
<protein>
    <submittedName>
        <fullName evidence="6">Enhancer of mRNA-decapping protein 4</fullName>
    </submittedName>
</protein>
<proteinExistence type="predicted"/>
<evidence type="ECO:0000313" key="7">
    <source>
        <dbReference type="Proteomes" id="UP000037510"/>
    </source>
</evidence>
<keyword evidence="2" id="KW-0963">Cytoplasm</keyword>
<keyword evidence="7" id="KW-1185">Reference proteome</keyword>
<evidence type="ECO:0000256" key="2">
    <source>
        <dbReference type="ARBA" id="ARBA00022490"/>
    </source>
</evidence>
<accession>A0A0L7KSY3</accession>
<dbReference type="Pfam" id="PF21289">
    <property type="entry name" value="EDC4_C"/>
    <property type="match status" value="1"/>
</dbReference>
<dbReference type="STRING" id="104452.A0A0L7KSY3"/>
<dbReference type="InterPro" id="IPR044938">
    <property type="entry name" value="EDC4_C_sf"/>
</dbReference>
<dbReference type="AlphaFoldDB" id="A0A0L7KSY3"/>
<dbReference type="InterPro" id="IPR045152">
    <property type="entry name" value="EDC4-like"/>
</dbReference>
<evidence type="ECO:0000259" key="5">
    <source>
        <dbReference type="Pfam" id="PF21289"/>
    </source>
</evidence>
<gene>
    <name evidence="6" type="ORF">OBRU01_21866</name>
</gene>
<dbReference type="Gene3D" id="1.10.220.100">
    <property type="entry name" value="conserved c-terminal region of ge- 1"/>
    <property type="match status" value="1"/>
</dbReference>
<dbReference type="GO" id="GO:0000932">
    <property type="term" value="C:P-body"/>
    <property type="evidence" value="ECO:0007669"/>
    <property type="project" value="TreeGrafter"/>
</dbReference>
<evidence type="ECO:0000256" key="4">
    <source>
        <dbReference type="ARBA" id="ARBA00022737"/>
    </source>
</evidence>
<dbReference type="PANTHER" id="PTHR15598">
    <property type="entry name" value="ENHANCER OF MRNA-DECAPPING PROTEIN 4"/>
    <property type="match status" value="1"/>
</dbReference>
<sequence>MVQATAESVKDVIGSCLSRDISALYLPILEHSHRRLLRHVARVVEGAFTELEEYSGGLAKSVYKISKLLSKEMKLWRQKVLDTFSAIQKPVEEFPEPPNLDCIVALEISKQLERGDVNSAFEQALGAADLSLVMAACHGATAHGSAFAPRCHLRQHVLLALLQQLSTDMLHDTQLKCRYLEDAIINLDPANPATRAHLPLVVGEVRKHLSKFLAAYPSHAACRRMSLIIMAADNLLK</sequence>
<evidence type="ECO:0000256" key="3">
    <source>
        <dbReference type="ARBA" id="ARBA00022574"/>
    </source>
</evidence>
<reference evidence="6 7" key="1">
    <citation type="journal article" date="2015" name="Genome Biol. Evol.">
        <title>The genome of winter moth (Operophtera brumata) provides a genomic perspective on sexual dimorphism and phenology.</title>
        <authorList>
            <person name="Derks M.F."/>
            <person name="Smit S."/>
            <person name="Salis L."/>
            <person name="Schijlen E."/>
            <person name="Bossers A."/>
            <person name="Mateman C."/>
            <person name="Pijl A.S."/>
            <person name="de Ridder D."/>
            <person name="Groenen M.A."/>
            <person name="Visser M.E."/>
            <person name="Megens H.J."/>
        </authorList>
    </citation>
    <scope>NUCLEOTIDE SEQUENCE [LARGE SCALE GENOMIC DNA]</scope>
    <source>
        <strain evidence="6">WM2013NL</strain>
        <tissue evidence="6">Head and thorax</tissue>
    </source>
</reference>
<dbReference type="InterPro" id="IPR049404">
    <property type="entry name" value="EDC4_C"/>
</dbReference>
<dbReference type="Proteomes" id="UP000037510">
    <property type="component" value="Unassembled WGS sequence"/>
</dbReference>